<dbReference type="GeneID" id="62498585"/>
<evidence type="ECO:0000313" key="12">
    <source>
        <dbReference type="EMBL" id="QQX24746.1"/>
    </source>
</evidence>
<dbReference type="Gene3D" id="1.10.3720.10">
    <property type="entry name" value="MetI-like"/>
    <property type="match status" value="1"/>
</dbReference>
<evidence type="ECO:0000313" key="11">
    <source>
        <dbReference type="EMBL" id="KYD08588.1"/>
    </source>
</evidence>
<keyword evidence="6" id="KW-0029">Amino-acid transport</keyword>
<feature type="transmembrane region" description="Helical" evidence="9">
    <location>
        <begin position="138"/>
        <end position="164"/>
    </location>
</feature>
<evidence type="ECO:0000256" key="5">
    <source>
        <dbReference type="ARBA" id="ARBA00022692"/>
    </source>
</evidence>
<dbReference type="GO" id="GO:0031460">
    <property type="term" value="P:glycine betaine transport"/>
    <property type="evidence" value="ECO:0007669"/>
    <property type="project" value="TreeGrafter"/>
</dbReference>
<dbReference type="RefSeq" id="WP_066229418.1">
    <property type="nucleotide sequence ID" value="NZ_CP066701.1"/>
</dbReference>
<protein>
    <submittedName>
        <fullName evidence="12">Proline/glycine betaine ABC transporter permease</fullName>
    </submittedName>
</protein>
<dbReference type="PATRIC" id="fig|46224.3.peg.2159"/>
<feature type="transmembrane region" description="Helical" evidence="9">
    <location>
        <begin position="218"/>
        <end position="237"/>
    </location>
</feature>
<comment type="similarity">
    <text evidence="2">Belongs to the binding-protein-dependent transport system permease family. CysTW subfamily.</text>
</comment>
<evidence type="ECO:0000256" key="1">
    <source>
        <dbReference type="ARBA" id="ARBA00004651"/>
    </source>
</evidence>
<dbReference type="PANTHER" id="PTHR47737:SF1">
    <property type="entry name" value="GLYCINE BETAINE_PROLINE BETAINE TRANSPORT SYSTEM PERMEASE PROTEIN PROW"/>
    <property type="match status" value="1"/>
</dbReference>
<dbReference type="GO" id="GO:0015226">
    <property type="term" value="F:carnitine transmembrane transporter activity"/>
    <property type="evidence" value="ECO:0007669"/>
    <property type="project" value="TreeGrafter"/>
</dbReference>
<keyword evidence="3 9" id="KW-0813">Transport</keyword>
<dbReference type="EMBL" id="LQYN01000029">
    <property type="protein sequence ID" value="KYD08588.1"/>
    <property type="molecule type" value="Genomic_DNA"/>
</dbReference>
<feature type="transmembrane region" description="Helical" evidence="9">
    <location>
        <begin position="71"/>
        <end position="88"/>
    </location>
</feature>
<dbReference type="InterPro" id="IPR000515">
    <property type="entry name" value="MetI-like"/>
</dbReference>
<keyword evidence="8 9" id="KW-0472">Membrane</keyword>
<dbReference type="SUPFAM" id="SSF161098">
    <property type="entry name" value="MetI-like"/>
    <property type="match status" value="1"/>
</dbReference>
<evidence type="ECO:0000256" key="4">
    <source>
        <dbReference type="ARBA" id="ARBA00022475"/>
    </source>
</evidence>
<dbReference type="FunFam" id="1.10.3720.10:FF:000001">
    <property type="entry name" value="Glycine betaine ABC transporter, permease"/>
    <property type="match status" value="1"/>
</dbReference>
<evidence type="ECO:0000256" key="7">
    <source>
        <dbReference type="ARBA" id="ARBA00022989"/>
    </source>
</evidence>
<evidence type="ECO:0000313" key="13">
    <source>
        <dbReference type="Proteomes" id="UP000075666"/>
    </source>
</evidence>
<dbReference type="Proteomes" id="UP000595512">
    <property type="component" value="Chromosome"/>
</dbReference>
<evidence type="ECO:0000256" key="6">
    <source>
        <dbReference type="ARBA" id="ARBA00022970"/>
    </source>
</evidence>
<gene>
    <name evidence="11" type="ORF">B4102_0668</name>
    <name evidence="12" type="ORF">JGZ69_18595</name>
</gene>
<evidence type="ECO:0000256" key="3">
    <source>
        <dbReference type="ARBA" id="ARBA00022448"/>
    </source>
</evidence>
<feature type="transmembrane region" description="Helical" evidence="9">
    <location>
        <begin position="249"/>
        <end position="269"/>
    </location>
</feature>
<dbReference type="GO" id="GO:0015871">
    <property type="term" value="P:choline transport"/>
    <property type="evidence" value="ECO:0007669"/>
    <property type="project" value="TreeGrafter"/>
</dbReference>
<comment type="subcellular location">
    <subcellularLocation>
        <location evidence="1 9">Cell membrane</location>
        <topology evidence="1 9">Multi-pass membrane protein</topology>
    </subcellularLocation>
</comment>
<proteinExistence type="inferred from homology"/>
<dbReference type="GO" id="GO:0005275">
    <property type="term" value="F:amine transmembrane transporter activity"/>
    <property type="evidence" value="ECO:0007669"/>
    <property type="project" value="TreeGrafter"/>
</dbReference>
<feature type="transmembrane region" description="Helical" evidence="9">
    <location>
        <begin position="95"/>
        <end position="118"/>
    </location>
</feature>
<reference evidence="11 13" key="1">
    <citation type="submission" date="2016-01" db="EMBL/GenBank/DDBJ databases">
        <title>Genome Sequences of Twelve Sporeforming Bacillus Species Isolated from Foods.</title>
        <authorList>
            <person name="Berendsen E.M."/>
            <person name="Wells-Bennik M.H."/>
            <person name="Krawcyk A.O."/>
            <person name="De Jong A."/>
            <person name="Holsappel S."/>
            <person name="Eijlander R.T."/>
            <person name="Kuipers O.P."/>
        </authorList>
    </citation>
    <scope>NUCLEOTIDE SEQUENCE [LARGE SCALE GENOMIC DNA]</scope>
    <source>
        <strain evidence="11 13">B4102</strain>
    </source>
</reference>
<feature type="transmembrane region" description="Helical" evidence="9">
    <location>
        <begin position="39"/>
        <end position="65"/>
    </location>
</feature>
<reference evidence="12 14" key="2">
    <citation type="submission" date="2020-12" db="EMBL/GenBank/DDBJ databases">
        <title>Taxonomic evaluation of the Bacillus sporothermodurans group of bacteria based on whole genome sequences.</title>
        <authorList>
            <person name="Fiedler G."/>
            <person name="Herbstmann A.-D."/>
            <person name="Doll E."/>
            <person name="Wenning M."/>
            <person name="Brinks E."/>
            <person name="Kabisch J."/>
            <person name="Breitenwieser F."/>
            <person name="Lappann M."/>
            <person name="Boehnlein C."/>
            <person name="Franz C."/>
        </authorList>
    </citation>
    <scope>NUCLEOTIDE SEQUENCE [LARGE SCALE GENOMIC DNA]</scope>
    <source>
        <strain evidence="12 14">DSM 10599</strain>
    </source>
</reference>
<dbReference type="EMBL" id="CP066701">
    <property type="protein sequence ID" value="QQX24746.1"/>
    <property type="molecule type" value="Genomic_DNA"/>
</dbReference>
<keyword evidence="4" id="KW-1003">Cell membrane</keyword>
<dbReference type="PROSITE" id="PS50928">
    <property type="entry name" value="ABC_TM1"/>
    <property type="match status" value="1"/>
</dbReference>
<dbReference type="OrthoDB" id="9801163at2"/>
<dbReference type="PANTHER" id="PTHR47737">
    <property type="entry name" value="GLYCINE BETAINE/PROLINE BETAINE TRANSPORT SYSTEM PERMEASE PROTEIN PROW"/>
    <property type="match status" value="1"/>
</dbReference>
<evidence type="ECO:0000256" key="8">
    <source>
        <dbReference type="ARBA" id="ARBA00023136"/>
    </source>
</evidence>
<evidence type="ECO:0000256" key="2">
    <source>
        <dbReference type="ARBA" id="ARBA00007069"/>
    </source>
</evidence>
<evidence type="ECO:0000313" key="14">
    <source>
        <dbReference type="Proteomes" id="UP000595512"/>
    </source>
</evidence>
<dbReference type="GO" id="GO:0006865">
    <property type="term" value="P:amino acid transport"/>
    <property type="evidence" value="ECO:0007669"/>
    <property type="project" value="UniProtKB-KW"/>
</dbReference>
<dbReference type="Proteomes" id="UP000075666">
    <property type="component" value="Unassembled WGS sequence"/>
</dbReference>
<dbReference type="AlphaFoldDB" id="A0A150L8C8"/>
<keyword evidence="5 9" id="KW-0812">Transmembrane</keyword>
<keyword evidence="7 9" id="KW-1133">Transmembrane helix</keyword>
<dbReference type="Pfam" id="PF00528">
    <property type="entry name" value="BPD_transp_1"/>
    <property type="match status" value="1"/>
</dbReference>
<dbReference type="GO" id="GO:0043190">
    <property type="term" value="C:ATP-binding cassette (ABC) transporter complex"/>
    <property type="evidence" value="ECO:0007669"/>
    <property type="project" value="TreeGrafter"/>
</dbReference>
<sequence length="282" mass="30300">MNNLIPKIPLASWIDQFVDWLTSKFGGIFDGLATGLENIVNGIVTGLGFIPPILLAILISLLAWWLTKKSIALFSLIGFLLIDYLGYWNAMLDTLALVLTSVIISVVVGIPIGIWASQKDTVRKVVTPILDFMQTMPAFVYLLPAIFFFNIGVVPGVVASVIFAMPPTIRLTILGIKQVPEDIIEATESFGSTTSQKLLKVQLPLATPTIMAGINQSIMLALSMVVIASMVGAPGLGEQVYRAVTQLKTGVGVEAGLAIVIVAIVLDRITQNVGKKNQRGNL</sequence>
<dbReference type="STRING" id="46224.B4102_0668"/>
<keyword evidence="13" id="KW-1185">Reference proteome</keyword>
<evidence type="ECO:0000259" key="10">
    <source>
        <dbReference type="PROSITE" id="PS50928"/>
    </source>
</evidence>
<feature type="domain" description="ABC transmembrane type-1" evidence="10">
    <location>
        <begin position="91"/>
        <end position="270"/>
    </location>
</feature>
<organism evidence="11 13">
    <name type="scientific">Heyndrickxia sporothermodurans</name>
    <dbReference type="NCBI Taxonomy" id="46224"/>
    <lineage>
        <taxon>Bacteria</taxon>
        <taxon>Bacillati</taxon>
        <taxon>Bacillota</taxon>
        <taxon>Bacilli</taxon>
        <taxon>Bacillales</taxon>
        <taxon>Bacillaceae</taxon>
        <taxon>Heyndrickxia</taxon>
    </lineage>
</organism>
<dbReference type="KEGG" id="hspo:JGZ69_18595"/>
<name>A0A150L8C8_9BACI</name>
<dbReference type="InterPro" id="IPR035906">
    <property type="entry name" value="MetI-like_sf"/>
</dbReference>
<accession>A0A150L8C8</accession>
<dbReference type="CDD" id="cd06261">
    <property type="entry name" value="TM_PBP2"/>
    <property type="match status" value="1"/>
</dbReference>
<evidence type="ECO:0000256" key="9">
    <source>
        <dbReference type="RuleBase" id="RU363032"/>
    </source>
</evidence>